<keyword evidence="4" id="KW-1185">Reference proteome</keyword>
<dbReference type="GO" id="GO:0016757">
    <property type="term" value="F:glycosyltransferase activity"/>
    <property type="evidence" value="ECO:0007669"/>
    <property type="project" value="InterPro"/>
</dbReference>
<evidence type="ECO:0000313" key="4">
    <source>
        <dbReference type="Proteomes" id="UP000013909"/>
    </source>
</evidence>
<dbReference type="AlphaFoldDB" id="R7ZP99"/>
<dbReference type="PANTHER" id="PTHR46401">
    <property type="entry name" value="GLYCOSYLTRANSFERASE WBBK-RELATED"/>
    <property type="match status" value="1"/>
</dbReference>
<dbReference type="EMBL" id="AQHR01000094">
    <property type="protein sequence ID" value="EON75888.1"/>
    <property type="molecule type" value="Genomic_DNA"/>
</dbReference>
<accession>R7ZP99</accession>
<protein>
    <submittedName>
        <fullName evidence="3">Glycosyltransferase</fullName>
    </submittedName>
</protein>
<dbReference type="Proteomes" id="UP000013909">
    <property type="component" value="Unassembled WGS sequence"/>
</dbReference>
<dbReference type="CDD" id="cd03801">
    <property type="entry name" value="GT4_PimA-like"/>
    <property type="match status" value="1"/>
</dbReference>
<evidence type="ECO:0000256" key="1">
    <source>
        <dbReference type="ARBA" id="ARBA00022679"/>
    </source>
</evidence>
<dbReference type="STRING" id="1232681.ADIS_3645"/>
<dbReference type="GO" id="GO:0009103">
    <property type="term" value="P:lipopolysaccharide biosynthetic process"/>
    <property type="evidence" value="ECO:0007669"/>
    <property type="project" value="TreeGrafter"/>
</dbReference>
<dbReference type="InterPro" id="IPR001296">
    <property type="entry name" value="Glyco_trans_1"/>
</dbReference>
<dbReference type="SUPFAM" id="SSF53756">
    <property type="entry name" value="UDP-Glycosyltransferase/glycogen phosphorylase"/>
    <property type="match status" value="1"/>
</dbReference>
<evidence type="ECO:0000313" key="3">
    <source>
        <dbReference type="EMBL" id="EON75888.1"/>
    </source>
</evidence>
<evidence type="ECO:0000259" key="2">
    <source>
        <dbReference type="Pfam" id="PF00534"/>
    </source>
</evidence>
<dbReference type="Gene3D" id="3.40.50.2000">
    <property type="entry name" value="Glycogen Phosphorylase B"/>
    <property type="match status" value="2"/>
</dbReference>
<gene>
    <name evidence="3" type="ORF">ADIS_3645</name>
</gene>
<dbReference type="Pfam" id="PF00534">
    <property type="entry name" value="Glycos_transf_1"/>
    <property type="match status" value="1"/>
</dbReference>
<reference evidence="3 4" key="1">
    <citation type="submission" date="2013-02" db="EMBL/GenBank/DDBJ databases">
        <title>A novel strain isolated from Lonar lake, Maharashtra, India.</title>
        <authorList>
            <person name="Singh A."/>
        </authorList>
    </citation>
    <scope>NUCLEOTIDE SEQUENCE [LARGE SCALE GENOMIC DNA]</scope>
    <source>
        <strain evidence="3 4">AK24</strain>
    </source>
</reference>
<keyword evidence="1 3" id="KW-0808">Transferase</keyword>
<name>R7ZP99_9BACT</name>
<organism evidence="3 4">
    <name type="scientific">Lunatimonas lonarensis</name>
    <dbReference type="NCBI Taxonomy" id="1232681"/>
    <lineage>
        <taxon>Bacteria</taxon>
        <taxon>Pseudomonadati</taxon>
        <taxon>Bacteroidota</taxon>
        <taxon>Cytophagia</taxon>
        <taxon>Cytophagales</taxon>
        <taxon>Cyclobacteriaceae</taxon>
    </lineage>
</organism>
<proteinExistence type="predicted"/>
<feature type="domain" description="Glycosyl transferase family 1" evidence="2">
    <location>
        <begin position="221"/>
        <end position="355"/>
    </location>
</feature>
<sequence>MKIIVLSTVFYIPGKSKSYTTKVVNFFVKEWVNMGHEVLVFYNKSIFNKIYYKLPKYAYDLLESSLGIVVDNNDGIPNDVNYYEGAKVFTLPMVKIIPFSSYSDSLINKQLFKIRRILDQEVFIPDLILGHWPNPQLDLIPKLKELYSSRTSVVFHNSIKNLSKRQINKLKNFDHVGFRNTSLMKEAEKIVDKLNNTFICYSGIPDEFFTCAVLREGSFCEKVRKFVFVGTLIKRKHPTAVLQALITSKKRDFSLKIVGDGQQKKQLIKIIEQYNLEQNVSIIARMDRKDLISILLEAECLTMISKDEAFGLVYLEAMACGCLVVAAKGEGMDGIIEDRVNGFLCEAGNEDELASIYQYMDSLSPEEKTAISNRAIDTAKRFTDTKVAKYYLEAVCQR</sequence>
<dbReference type="PANTHER" id="PTHR46401:SF2">
    <property type="entry name" value="GLYCOSYLTRANSFERASE WBBK-RELATED"/>
    <property type="match status" value="1"/>
</dbReference>
<dbReference type="RefSeq" id="WP_010855776.1">
    <property type="nucleotide sequence ID" value="NZ_AQHR01000094.1"/>
</dbReference>
<dbReference type="OrthoDB" id="596635at2"/>
<comment type="caution">
    <text evidence="3">The sequence shown here is derived from an EMBL/GenBank/DDBJ whole genome shotgun (WGS) entry which is preliminary data.</text>
</comment>